<evidence type="ECO:0000313" key="1">
    <source>
        <dbReference type="EMBL" id="SVB47667.1"/>
    </source>
</evidence>
<sequence>MVKCKIPVNRSGKHVEELVFVSHKKKLTIAKYDGDESIEVKTLDVPRIIDALIFIDTQENKFPE</sequence>
<organism evidence="1">
    <name type="scientific">marine metagenome</name>
    <dbReference type="NCBI Taxonomy" id="408172"/>
    <lineage>
        <taxon>unclassified sequences</taxon>
        <taxon>metagenomes</taxon>
        <taxon>ecological metagenomes</taxon>
    </lineage>
</organism>
<dbReference type="AlphaFoldDB" id="A0A382ECR2"/>
<reference evidence="1" key="1">
    <citation type="submission" date="2018-05" db="EMBL/GenBank/DDBJ databases">
        <authorList>
            <person name="Lanie J.A."/>
            <person name="Ng W.-L."/>
            <person name="Kazmierczak K.M."/>
            <person name="Andrzejewski T.M."/>
            <person name="Davidsen T.M."/>
            <person name="Wayne K.J."/>
            <person name="Tettelin H."/>
            <person name="Glass J.I."/>
            <person name="Rusch D."/>
            <person name="Podicherti R."/>
            <person name="Tsui H.-C.T."/>
            <person name="Winkler M.E."/>
        </authorList>
    </citation>
    <scope>NUCLEOTIDE SEQUENCE</scope>
</reference>
<name>A0A382ECR2_9ZZZZ</name>
<proteinExistence type="predicted"/>
<protein>
    <submittedName>
        <fullName evidence="1">Uncharacterized protein</fullName>
    </submittedName>
</protein>
<accession>A0A382ECR2</accession>
<gene>
    <name evidence="1" type="ORF">METZ01_LOCUS200521</name>
</gene>
<dbReference type="EMBL" id="UINC01043518">
    <property type="protein sequence ID" value="SVB47667.1"/>
    <property type="molecule type" value="Genomic_DNA"/>
</dbReference>